<gene>
    <name evidence="2" type="ordered locus">MTR_4g010170</name>
    <name evidence="3" type="ORF">MtrunA17_Chr4g0003261</name>
</gene>
<reference evidence="2 5" key="2">
    <citation type="journal article" date="2014" name="BMC Genomics">
        <title>An improved genome release (version Mt4.0) for the model legume Medicago truncatula.</title>
        <authorList>
            <person name="Tang H."/>
            <person name="Krishnakumar V."/>
            <person name="Bidwell S."/>
            <person name="Rosen B."/>
            <person name="Chan A."/>
            <person name="Zhou S."/>
            <person name="Gentzbittel L."/>
            <person name="Childs K.L."/>
            <person name="Yandell M."/>
            <person name="Gundlach H."/>
            <person name="Mayer K.F."/>
            <person name="Schwartz D.C."/>
            <person name="Town C.D."/>
        </authorList>
    </citation>
    <scope>GENOME REANNOTATION</scope>
    <source>
        <strain evidence="4 5">cv. Jemalong A17</strain>
    </source>
</reference>
<evidence type="ECO:0000313" key="5">
    <source>
        <dbReference type="Proteomes" id="UP000002051"/>
    </source>
</evidence>
<dbReference type="EnsemblPlants" id="AES86574">
    <property type="protein sequence ID" value="AES86574"/>
    <property type="gene ID" value="MTR_4g010170"/>
</dbReference>
<dbReference type="AlphaFoldDB" id="G7JGY1"/>
<protein>
    <submittedName>
        <fullName evidence="2 4">Uncharacterized protein</fullName>
    </submittedName>
</protein>
<dbReference type="PaxDb" id="3880-AES86574"/>
<dbReference type="Gramene" id="rna20436">
    <property type="protein sequence ID" value="RHN58516.1"/>
    <property type="gene ID" value="gene20436"/>
</dbReference>
<reference evidence="2 5" key="1">
    <citation type="journal article" date="2011" name="Nature">
        <title>The Medicago genome provides insight into the evolution of rhizobial symbioses.</title>
        <authorList>
            <person name="Young N.D."/>
            <person name="Debelle F."/>
            <person name="Oldroyd G.E."/>
            <person name="Geurts R."/>
            <person name="Cannon S.B."/>
            <person name="Udvardi M.K."/>
            <person name="Benedito V.A."/>
            <person name="Mayer K.F."/>
            <person name="Gouzy J."/>
            <person name="Schoof H."/>
            <person name="Van de Peer Y."/>
            <person name="Proost S."/>
            <person name="Cook D.R."/>
            <person name="Meyers B.C."/>
            <person name="Spannagl M."/>
            <person name="Cheung F."/>
            <person name="De Mita S."/>
            <person name="Krishnakumar V."/>
            <person name="Gundlach H."/>
            <person name="Zhou S."/>
            <person name="Mudge J."/>
            <person name="Bharti A.K."/>
            <person name="Murray J.D."/>
            <person name="Naoumkina M.A."/>
            <person name="Rosen B."/>
            <person name="Silverstein K.A."/>
            <person name="Tang H."/>
            <person name="Rombauts S."/>
            <person name="Zhao P.X."/>
            <person name="Zhou P."/>
            <person name="Barbe V."/>
            <person name="Bardou P."/>
            <person name="Bechner M."/>
            <person name="Bellec A."/>
            <person name="Berger A."/>
            <person name="Berges H."/>
            <person name="Bidwell S."/>
            <person name="Bisseling T."/>
            <person name="Choisne N."/>
            <person name="Couloux A."/>
            <person name="Denny R."/>
            <person name="Deshpande S."/>
            <person name="Dai X."/>
            <person name="Doyle J.J."/>
            <person name="Dudez A.M."/>
            <person name="Farmer A.D."/>
            <person name="Fouteau S."/>
            <person name="Franken C."/>
            <person name="Gibelin C."/>
            <person name="Gish J."/>
            <person name="Goldstein S."/>
            <person name="Gonzalez A.J."/>
            <person name="Green P.J."/>
            <person name="Hallab A."/>
            <person name="Hartog M."/>
            <person name="Hua A."/>
            <person name="Humphray S.J."/>
            <person name="Jeong D.H."/>
            <person name="Jing Y."/>
            <person name="Jocker A."/>
            <person name="Kenton S.M."/>
            <person name="Kim D.J."/>
            <person name="Klee K."/>
            <person name="Lai H."/>
            <person name="Lang C."/>
            <person name="Lin S."/>
            <person name="Macmil S.L."/>
            <person name="Magdelenat G."/>
            <person name="Matthews L."/>
            <person name="McCorrison J."/>
            <person name="Monaghan E.L."/>
            <person name="Mun J.H."/>
            <person name="Najar F.Z."/>
            <person name="Nicholson C."/>
            <person name="Noirot C."/>
            <person name="O'Bleness M."/>
            <person name="Paule C.R."/>
            <person name="Poulain J."/>
            <person name="Prion F."/>
            <person name="Qin B."/>
            <person name="Qu C."/>
            <person name="Retzel E.F."/>
            <person name="Riddle C."/>
            <person name="Sallet E."/>
            <person name="Samain S."/>
            <person name="Samson N."/>
            <person name="Sanders I."/>
            <person name="Saurat O."/>
            <person name="Scarpelli C."/>
            <person name="Schiex T."/>
            <person name="Segurens B."/>
            <person name="Severin A.J."/>
            <person name="Sherrier D.J."/>
            <person name="Shi R."/>
            <person name="Sims S."/>
            <person name="Singer S.R."/>
            <person name="Sinharoy S."/>
            <person name="Sterck L."/>
            <person name="Viollet A."/>
            <person name="Wang B.B."/>
            <person name="Wang K."/>
            <person name="Wang M."/>
            <person name="Wang X."/>
            <person name="Warfsmann J."/>
            <person name="Weissenbach J."/>
            <person name="White D.D."/>
            <person name="White J.D."/>
            <person name="Wiley G.B."/>
            <person name="Wincker P."/>
            <person name="Xing Y."/>
            <person name="Yang L."/>
            <person name="Yao Z."/>
            <person name="Ying F."/>
            <person name="Zhai J."/>
            <person name="Zhou L."/>
            <person name="Zuber A."/>
            <person name="Denarie J."/>
            <person name="Dixon R.A."/>
            <person name="May G.D."/>
            <person name="Schwartz D.C."/>
            <person name="Rogers J."/>
            <person name="Quetier F."/>
            <person name="Town C.D."/>
            <person name="Roe B.A."/>
        </authorList>
    </citation>
    <scope>NUCLEOTIDE SEQUENCE [LARGE SCALE GENOMIC DNA]</scope>
    <source>
        <strain evidence="2">A17</strain>
        <strain evidence="4 5">cv. Jemalong A17</strain>
    </source>
</reference>
<evidence type="ECO:0000256" key="1">
    <source>
        <dbReference type="SAM" id="MobiDB-lite"/>
    </source>
</evidence>
<reference evidence="4" key="3">
    <citation type="submission" date="2015-04" db="UniProtKB">
        <authorList>
            <consortium name="EnsemblPlants"/>
        </authorList>
    </citation>
    <scope>IDENTIFICATION</scope>
    <source>
        <strain evidence="4">cv. Jemalong A17</strain>
    </source>
</reference>
<evidence type="ECO:0000313" key="3">
    <source>
        <dbReference type="EMBL" id="RHN58516.1"/>
    </source>
</evidence>
<dbReference type="HOGENOM" id="CLU_3053383_0_0_1"/>
<feature type="compositionally biased region" description="Acidic residues" evidence="1">
    <location>
        <begin position="43"/>
        <end position="54"/>
    </location>
</feature>
<keyword evidence="5" id="KW-1185">Reference proteome</keyword>
<reference evidence="3" key="4">
    <citation type="journal article" date="2018" name="Nat. Plants">
        <title>Whole-genome landscape of Medicago truncatula symbiotic genes.</title>
        <authorList>
            <person name="Pecrix Y."/>
            <person name="Gamas P."/>
            <person name="Carrere S."/>
        </authorList>
    </citation>
    <scope>NUCLEOTIDE SEQUENCE</scope>
    <source>
        <tissue evidence="3">Leaves</tissue>
    </source>
</reference>
<dbReference type="EMBL" id="PSQE01000004">
    <property type="protein sequence ID" value="RHN58516.1"/>
    <property type="molecule type" value="Genomic_DNA"/>
</dbReference>
<evidence type="ECO:0000313" key="4">
    <source>
        <dbReference type="EnsemblPlants" id="AES86574"/>
    </source>
</evidence>
<feature type="region of interest" description="Disordered" evidence="1">
    <location>
        <begin position="33"/>
        <end position="54"/>
    </location>
</feature>
<dbReference type="EMBL" id="CM001220">
    <property type="protein sequence ID" value="AES86574.1"/>
    <property type="molecule type" value="Genomic_DNA"/>
</dbReference>
<proteinExistence type="predicted"/>
<dbReference type="Proteomes" id="UP000002051">
    <property type="component" value="Chromosome 4"/>
</dbReference>
<evidence type="ECO:0000313" key="2">
    <source>
        <dbReference type="EMBL" id="AES86574.1"/>
    </source>
</evidence>
<organism evidence="2 5">
    <name type="scientific">Medicago truncatula</name>
    <name type="common">Barrel medic</name>
    <name type="synonym">Medicago tribuloides</name>
    <dbReference type="NCBI Taxonomy" id="3880"/>
    <lineage>
        <taxon>Eukaryota</taxon>
        <taxon>Viridiplantae</taxon>
        <taxon>Streptophyta</taxon>
        <taxon>Embryophyta</taxon>
        <taxon>Tracheophyta</taxon>
        <taxon>Spermatophyta</taxon>
        <taxon>Magnoliopsida</taxon>
        <taxon>eudicotyledons</taxon>
        <taxon>Gunneridae</taxon>
        <taxon>Pentapetalae</taxon>
        <taxon>rosids</taxon>
        <taxon>fabids</taxon>
        <taxon>Fabales</taxon>
        <taxon>Fabaceae</taxon>
        <taxon>Papilionoideae</taxon>
        <taxon>50 kb inversion clade</taxon>
        <taxon>NPAAA clade</taxon>
        <taxon>Hologalegina</taxon>
        <taxon>IRL clade</taxon>
        <taxon>Trifolieae</taxon>
        <taxon>Medicago</taxon>
    </lineage>
</organism>
<name>G7JGY1_MEDTR</name>
<sequence length="54" mass="5822">MRTQSLASPGVYGNCVKTLSACHWFECWQMDGGGDGGGKEVIVDDDDDDDCSHI</sequence>
<dbReference type="Proteomes" id="UP000265566">
    <property type="component" value="Chromosome 4"/>
</dbReference>
<accession>G7JGY1</accession>